<evidence type="ECO:0000313" key="1">
    <source>
        <dbReference type="EMBL" id="KAG5162324.1"/>
    </source>
</evidence>
<gene>
    <name evidence="1" type="ORF">JR316_012647</name>
</gene>
<proteinExistence type="predicted"/>
<organism evidence="1">
    <name type="scientific">Psilocybe cubensis</name>
    <name type="common">Psychedelic mushroom</name>
    <name type="synonym">Stropharia cubensis</name>
    <dbReference type="NCBI Taxonomy" id="181762"/>
    <lineage>
        <taxon>Eukaryota</taxon>
        <taxon>Fungi</taxon>
        <taxon>Dikarya</taxon>
        <taxon>Basidiomycota</taxon>
        <taxon>Agaricomycotina</taxon>
        <taxon>Agaricomycetes</taxon>
        <taxon>Agaricomycetidae</taxon>
        <taxon>Agaricales</taxon>
        <taxon>Agaricineae</taxon>
        <taxon>Strophariaceae</taxon>
        <taxon>Psilocybe</taxon>
    </lineage>
</organism>
<reference evidence="1" key="1">
    <citation type="submission" date="2021-02" db="EMBL/GenBank/DDBJ databases">
        <title>Psilocybe cubensis genome.</title>
        <authorList>
            <person name="Mckernan K.J."/>
            <person name="Crawford S."/>
            <person name="Trippe A."/>
            <person name="Kane L.T."/>
            <person name="Mclaughlin S."/>
        </authorList>
    </citation>
    <scope>NUCLEOTIDE SEQUENCE [LARGE SCALE GENOMIC DNA]</scope>
    <source>
        <strain evidence="1">MGC-MH-2018</strain>
    </source>
</reference>
<accession>A0A8H7XM86</accession>
<dbReference type="EMBL" id="JAFIQS010000019">
    <property type="protein sequence ID" value="KAG5162324.1"/>
    <property type="molecule type" value="Genomic_DNA"/>
</dbReference>
<protein>
    <submittedName>
        <fullName evidence="1">Uncharacterized protein</fullName>
    </submittedName>
</protein>
<name>A0A8H7XM86_PSICU</name>
<dbReference type="AlphaFoldDB" id="A0A8H7XM86"/>
<sequence>MAFRVRYVPLSPQGSKPRAMTSETELKPFEFVPLSQDIINKAKKGFEDLINELCPLPTPEQTSFAHNDFSNFASTSTFPFDDMQLYPTQDSSDVQMGTDTVFDKFPSFEGDMTWNLTDEQLMELGSWEISPDDIFVPKTASELEDFATPVRSREWLCCRGGNHHNVMAV</sequence>
<comment type="caution">
    <text evidence="1">The sequence shown here is derived from an EMBL/GenBank/DDBJ whole genome shotgun (WGS) entry which is preliminary data.</text>
</comment>